<keyword evidence="2" id="KW-1133">Transmembrane helix</keyword>
<dbReference type="AlphaFoldDB" id="A0A5C5FP63"/>
<evidence type="ECO:0000256" key="1">
    <source>
        <dbReference type="SAM" id="MobiDB-lite"/>
    </source>
</evidence>
<keyword evidence="2" id="KW-0472">Membrane</keyword>
<gene>
    <name evidence="3" type="ORF">DMC30DRAFT_419193</name>
</gene>
<evidence type="ECO:0000256" key="2">
    <source>
        <dbReference type="SAM" id="Phobius"/>
    </source>
</evidence>
<protein>
    <submittedName>
        <fullName evidence="3">Uncharacterized protein</fullName>
    </submittedName>
</protein>
<keyword evidence="4" id="KW-1185">Reference proteome</keyword>
<feature type="region of interest" description="Disordered" evidence="1">
    <location>
        <begin position="46"/>
        <end position="74"/>
    </location>
</feature>
<keyword evidence="2" id="KW-0812">Transmembrane</keyword>
<proteinExistence type="predicted"/>
<evidence type="ECO:0000313" key="3">
    <source>
        <dbReference type="EMBL" id="TNY18069.1"/>
    </source>
</evidence>
<evidence type="ECO:0000313" key="4">
    <source>
        <dbReference type="Proteomes" id="UP000311382"/>
    </source>
</evidence>
<dbReference type="EMBL" id="SOZI01000158">
    <property type="protein sequence ID" value="TNY18069.1"/>
    <property type="molecule type" value="Genomic_DNA"/>
</dbReference>
<organism evidence="3 4">
    <name type="scientific">Rhodotorula diobovata</name>
    <dbReference type="NCBI Taxonomy" id="5288"/>
    <lineage>
        <taxon>Eukaryota</taxon>
        <taxon>Fungi</taxon>
        <taxon>Dikarya</taxon>
        <taxon>Basidiomycota</taxon>
        <taxon>Pucciniomycotina</taxon>
        <taxon>Microbotryomycetes</taxon>
        <taxon>Sporidiobolales</taxon>
        <taxon>Sporidiobolaceae</taxon>
        <taxon>Rhodotorula</taxon>
    </lineage>
</organism>
<accession>A0A5C5FP63</accession>
<sequence length="140" mass="15540">MLANAARSVLRATATVAAPAPARVSPPASSIRALHTHGSLPARTLPKRTVTTSAPTPLERNMPRKVDQLPWPPKLRNTAWKDRKSAFTEIGPVYVWPGVVCFFGLVTAYYYHSTGKGYLELQNNLEPPRSPYYEPKKRVT</sequence>
<feature type="transmembrane region" description="Helical" evidence="2">
    <location>
        <begin position="93"/>
        <end position="111"/>
    </location>
</feature>
<dbReference type="Proteomes" id="UP000311382">
    <property type="component" value="Unassembled WGS sequence"/>
</dbReference>
<name>A0A5C5FP63_9BASI</name>
<comment type="caution">
    <text evidence="3">The sequence shown here is derived from an EMBL/GenBank/DDBJ whole genome shotgun (WGS) entry which is preliminary data.</text>
</comment>
<reference evidence="3 4" key="1">
    <citation type="submission" date="2019-03" db="EMBL/GenBank/DDBJ databases">
        <title>Rhodosporidium diobovatum UCD-FST 08-225 genome sequencing, assembly, and annotation.</title>
        <authorList>
            <person name="Fakankun I.U."/>
            <person name="Fristensky B."/>
            <person name="Levin D.B."/>
        </authorList>
    </citation>
    <scope>NUCLEOTIDE SEQUENCE [LARGE SCALE GENOMIC DNA]</scope>
    <source>
        <strain evidence="3 4">UCD-FST 08-225</strain>
    </source>
</reference>